<evidence type="ECO:0000313" key="7">
    <source>
        <dbReference type="Proteomes" id="UP000027265"/>
    </source>
</evidence>
<dbReference type="FunCoup" id="A0A067QKW0">
    <property type="interactions" value="624"/>
</dbReference>
<dbReference type="HOGENOM" id="CLU_004909_0_0_1"/>
<reference evidence="7" key="1">
    <citation type="journal article" date="2014" name="Proc. Natl. Acad. Sci. U.S.A.">
        <title>Extensive sampling of basidiomycete genomes demonstrates inadequacy of the white-rot/brown-rot paradigm for wood decay fungi.</title>
        <authorList>
            <person name="Riley R."/>
            <person name="Salamov A.A."/>
            <person name="Brown D.W."/>
            <person name="Nagy L.G."/>
            <person name="Floudas D."/>
            <person name="Held B.W."/>
            <person name="Levasseur A."/>
            <person name="Lombard V."/>
            <person name="Morin E."/>
            <person name="Otillar R."/>
            <person name="Lindquist E.A."/>
            <person name="Sun H."/>
            <person name="LaButti K.M."/>
            <person name="Schmutz J."/>
            <person name="Jabbour D."/>
            <person name="Luo H."/>
            <person name="Baker S.E."/>
            <person name="Pisabarro A.G."/>
            <person name="Walton J.D."/>
            <person name="Blanchette R.A."/>
            <person name="Henrissat B."/>
            <person name="Martin F."/>
            <person name="Cullen D."/>
            <person name="Hibbett D.S."/>
            <person name="Grigoriev I.V."/>
        </authorList>
    </citation>
    <scope>NUCLEOTIDE SEQUENCE [LARGE SCALE GENOMIC DNA]</scope>
    <source>
        <strain evidence="7">MUCL 33604</strain>
    </source>
</reference>
<dbReference type="InterPro" id="IPR011993">
    <property type="entry name" value="PH-like_dom_sf"/>
</dbReference>
<dbReference type="InterPro" id="IPR016024">
    <property type="entry name" value="ARM-type_fold"/>
</dbReference>
<dbReference type="GO" id="GO:0005654">
    <property type="term" value="C:nucleoplasm"/>
    <property type="evidence" value="ECO:0007669"/>
    <property type="project" value="TreeGrafter"/>
</dbReference>
<feature type="region of interest" description="Disordered" evidence="3">
    <location>
        <begin position="918"/>
        <end position="1131"/>
    </location>
</feature>
<dbReference type="Pfam" id="PF04802">
    <property type="entry name" value="PP4R3"/>
    <property type="match status" value="1"/>
</dbReference>
<dbReference type="Gene3D" id="2.30.29.30">
    <property type="entry name" value="Pleckstrin-homology domain (PH domain)/Phosphotyrosine-binding domain (PTB)"/>
    <property type="match status" value="1"/>
</dbReference>
<dbReference type="SUPFAM" id="SSF50729">
    <property type="entry name" value="PH domain-like"/>
    <property type="match status" value="1"/>
</dbReference>
<dbReference type="GO" id="GO:0030289">
    <property type="term" value="C:protein phosphatase 4 complex"/>
    <property type="evidence" value="ECO:0007669"/>
    <property type="project" value="TreeGrafter"/>
</dbReference>
<comment type="subcellular location">
    <subcellularLocation>
        <location evidence="1">Nucleus</location>
    </subcellularLocation>
</comment>
<gene>
    <name evidence="6" type="ORF">JAAARDRAFT_187524</name>
</gene>
<dbReference type="Pfam" id="PF22972">
    <property type="entry name" value="EVH1_PP4R3"/>
    <property type="match status" value="1"/>
</dbReference>
<dbReference type="GO" id="GO:0072542">
    <property type="term" value="F:protein phosphatase activator activity"/>
    <property type="evidence" value="ECO:0007669"/>
    <property type="project" value="TreeGrafter"/>
</dbReference>
<dbReference type="EMBL" id="KL197709">
    <property type="protein sequence ID" value="KDQ64157.1"/>
    <property type="molecule type" value="Genomic_DNA"/>
</dbReference>
<organism evidence="6 7">
    <name type="scientific">Jaapia argillacea MUCL 33604</name>
    <dbReference type="NCBI Taxonomy" id="933084"/>
    <lineage>
        <taxon>Eukaryota</taxon>
        <taxon>Fungi</taxon>
        <taxon>Dikarya</taxon>
        <taxon>Basidiomycota</taxon>
        <taxon>Agaricomycotina</taxon>
        <taxon>Agaricomycetes</taxon>
        <taxon>Agaricomycetidae</taxon>
        <taxon>Jaapiales</taxon>
        <taxon>Jaapiaceae</taxon>
        <taxon>Jaapia</taxon>
    </lineage>
</organism>
<evidence type="ECO:0000259" key="5">
    <source>
        <dbReference type="Pfam" id="PF22972"/>
    </source>
</evidence>
<dbReference type="InterPro" id="IPR055236">
    <property type="entry name" value="EVH1_PP4R3"/>
</dbReference>
<evidence type="ECO:0000256" key="1">
    <source>
        <dbReference type="ARBA" id="ARBA00004123"/>
    </source>
</evidence>
<keyword evidence="2" id="KW-0539">Nucleus</keyword>
<evidence type="ECO:0000259" key="4">
    <source>
        <dbReference type="Pfam" id="PF04802"/>
    </source>
</evidence>
<dbReference type="PANTHER" id="PTHR23318:SF0">
    <property type="entry name" value="SERINE_THREONINE-PROTEIN PHOSPHATASE 4 REGULATORY SUBUNIT 3"/>
    <property type="match status" value="1"/>
</dbReference>
<evidence type="ECO:0000313" key="6">
    <source>
        <dbReference type="EMBL" id="KDQ64157.1"/>
    </source>
</evidence>
<feature type="compositionally biased region" description="Polar residues" evidence="3">
    <location>
        <begin position="34"/>
        <end position="51"/>
    </location>
</feature>
<feature type="compositionally biased region" description="Polar residues" evidence="3">
    <location>
        <begin position="992"/>
        <end position="1007"/>
    </location>
</feature>
<evidence type="ECO:0000256" key="2">
    <source>
        <dbReference type="ARBA" id="ARBA00023242"/>
    </source>
</evidence>
<dbReference type="Proteomes" id="UP000027265">
    <property type="component" value="Unassembled WGS sequence"/>
</dbReference>
<dbReference type="STRING" id="933084.A0A067QKW0"/>
<feature type="compositionally biased region" description="Low complexity" evidence="3">
    <location>
        <begin position="1143"/>
        <end position="1156"/>
    </location>
</feature>
<feature type="compositionally biased region" description="Acidic residues" evidence="3">
    <location>
        <begin position="918"/>
        <end position="928"/>
    </location>
</feature>
<feature type="region of interest" description="Disordered" evidence="3">
    <location>
        <begin position="1143"/>
        <end position="1164"/>
    </location>
</feature>
<keyword evidence="7" id="KW-1185">Reference proteome</keyword>
<dbReference type="OrthoDB" id="27483at2759"/>
<dbReference type="SUPFAM" id="SSF48371">
    <property type="entry name" value="ARM repeat"/>
    <property type="match status" value="1"/>
</dbReference>
<feature type="compositionally biased region" description="Low complexity" evidence="3">
    <location>
        <begin position="1"/>
        <end position="15"/>
    </location>
</feature>
<proteinExistence type="predicted"/>
<feature type="compositionally biased region" description="Polar residues" evidence="3">
    <location>
        <begin position="931"/>
        <end position="940"/>
    </location>
</feature>
<dbReference type="AlphaFoldDB" id="A0A067QKW0"/>
<feature type="region of interest" description="Disordered" evidence="3">
    <location>
        <begin position="1"/>
        <end position="20"/>
    </location>
</feature>
<dbReference type="InterPro" id="IPR006887">
    <property type="entry name" value="P4R3-like_central_dom"/>
</dbReference>
<protein>
    <submittedName>
        <fullName evidence="6">Uncharacterized protein</fullName>
    </submittedName>
</protein>
<feature type="compositionally biased region" description="Pro residues" evidence="3">
    <location>
        <begin position="963"/>
        <end position="974"/>
    </location>
</feature>
<sequence length="1164" mass="127749">MSSDGAASSDSGTTAVQTPQIQVTISPAVIEFSSSGLSDQDNDSSLQTVAGSGQEGRDKEIVLVEAQHGEEEAGLVREAVVEGEQVFEGTPVESMGSGEEVQEISVQENYEMKRVKAYCDETVLPLVPSFGVMPASVEKSLKFAHSPDSIRVVYELVGSRWADQGTAFCFGDVENNEAYLIARAEADFSKVILQTTIRSNDVYQRQQDTLIVWTEPDGVDYALSFQDPEGCAEVWNFIVDIQRHMNASEEQVVGSSSPLIGPEPPPTNSVTTASIIRAGRLPQPQLGIIGEIEKAIKALARTPALKERICEYIQHEEYIKALVDVLTQAEDLESIDNLHALCSLMQTILMLNDHTMYEHILDDNLFFGVVGMLEYDPEFPTFKANYRDFLKQTSRFHQPIPIRDETIQKKIHHTYRLLFLKDVVLARAIDDSTFNVLNSCIIFNQIDIINHVQNDNPFLNEVIGLFVDFETLTSGAVKNGEEGKAAPNGTVAGTQAVKAAADPNAMDIDKTGPAFAMNGAGVSPHAPLLDHLSPEELALRREVVILIQQLCAMGKNVQLPARMALFRTLVDRGIVFAVQWALSHSDKTPEGKAMISVGGEILATLLDHDMNGVRGHVLKQITAIERDKDAGKKGADRAETVLGLMCRLLAGSRDLAVQSQIGEQVKALLEIPQGDGTDANTPLTGIKMLGRAKDDPGTEKYLEYFYKHCIETLFKPFADIPEFKNLTGTLPLTREKSNLLLYLCDLLSGFALQHSFRSHFYILSSNISTRVASLLRARDKHLRLAAFRYFRACLKLNNRNLFNHLIKHDILKPILDLTLQESRRDNLLSCSCQEFFEHMRRENVKELINYCMTKHGDIVRKLAQTGIGGPRFKGFIRRWEINVEPPPPTETPKGDKATPSGPRVWGQGRLMEVEEEDYFNNDDDEDEPQLVTASPFSRGQITPPLNAALKRKRLRGLGTPMRPLRPPNPTPPRSPSLGSLLDYHDDEDADAPSSTTDGSTTRSQRWTPSSPQPNSPSPTLEVPARPTLSHKQITPSPKPEPEDEEDKLLDALVSKAGPPSPSLLSGGFGSSFGPLRPSEKRRRDDEDDELLERLASKAKKPSTGVAAQQQQGEPIVGRVGVGGKGGEEGPKKIKLKFGAAGMAVAASSPSGAPSEPGAKDGDTG</sequence>
<feature type="domain" description="PP4R3 EVH1-like" evidence="5">
    <location>
        <begin position="153"/>
        <end position="245"/>
    </location>
</feature>
<evidence type="ECO:0000256" key="3">
    <source>
        <dbReference type="SAM" id="MobiDB-lite"/>
    </source>
</evidence>
<feature type="region of interest" description="Disordered" evidence="3">
    <location>
        <begin position="884"/>
        <end position="906"/>
    </location>
</feature>
<dbReference type="InParanoid" id="A0A067QKW0"/>
<feature type="region of interest" description="Disordered" evidence="3">
    <location>
        <begin position="34"/>
        <end position="57"/>
    </location>
</feature>
<dbReference type="InterPro" id="IPR051137">
    <property type="entry name" value="PP4R3-like"/>
</dbReference>
<dbReference type="PANTHER" id="PTHR23318">
    <property type="entry name" value="ATP SYNTHASE GAMMA-RELATED"/>
    <property type="match status" value="1"/>
</dbReference>
<name>A0A067QKW0_9AGAM</name>
<feature type="domain" description="Serine/threonine-protein phosphatase 4 regulatory subunit 3-like central" evidence="4">
    <location>
        <begin position="291"/>
        <end position="880"/>
    </location>
</feature>
<accession>A0A067QKW0</accession>
<dbReference type="GO" id="GO:0006974">
    <property type="term" value="P:DNA damage response"/>
    <property type="evidence" value="ECO:0007669"/>
    <property type="project" value="TreeGrafter"/>
</dbReference>